<evidence type="ECO:0000313" key="3">
    <source>
        <dbReference type="Proteomes" id="UP000029577"/>
    </source>
</evidence>
<keyword evidence="3" id="KW-1185">Reference proteome</keyword>
<feature type="signal peptide" evidence="1">
    <location>
        <begin position="1"/>
        <end position="23"/>
    </location>
</feature>
<dbReference type="EMBL" id="JPKR02000003">
    <property type="protein sequence ID" value="KGD72223.2"/>
    <property type="molecule type" value="Genomic_DNA"/>
</dbReference>
<organism evidence="2 3">
    <name type="scientific">Tatumella morbirosei</name>
    <dbReference type="NCBI Taxonomy" id="642227"/>
    <lineage>
        <taxon>Bacteria</taxon>
        <taxon>Pseudomonadati</taxon>
        <taxon>Pseudomonadota</taxon>
        <taxon>Gammaproteobacteria</taxon>
        <taxon>Enterobacterales</taxon>
        <taxon>Erwiniaceae</taxon>
        <taxon>Tatumella</taxon>
    </lineage>
</organism>
<name>A0A095UCR7_9GAMM</name>
<dbReference type="RefSeq" id="WP_038022653.1">
    <property type="nucleotide sequence ID" value="NZ_JPKR02000003.1"/>
</dbReference>
<gene>
    <name evidence="2" type="ORF">HA49_15845</name>
</gene>
<dbReference type="Proteomes" id="UP000029577">
    <property type="component" value="Unassembled WGS sequence"/>
</dbReference>
<dbReference type="AlphaFoldDB" id="A0A095UCR7"/>
<keyword evidence="1" id="KW-0732">Signal</keyword>
<feature type="chain" id="PRO_5001918791" evidence="1">
    <location>
        <begin position="24"/>
        <end position="355"/>
    </location>
</feature>
<proteinExistence type="predicted"/>
<sequence length="355" mass="39481">MKIRYQALSLFALQGMLCNAYGAAPQDISSLYQLPETTASPKVPVSANPAPLNTTPVKHYDRWFPLLGDKAVQMGYELPEPFGIGINYMNIRQNIDVSSINFTGLGLGNIALPPGMFKIDASKTRQYSKTRTLRLDAWVLPFWNIYGILGKTRGHSVSSIGVDSDPADFKGNILDQLISNVVHSMHNAGQFDNLNFELKFKGNTYGIGTVLAGGVGNWYGLVDFNYTQTHFDILDGSINALTVSPRIGYRFDTPGIRRIGLTPGKLNVWVGTMYQNVQQEFKGNLNDLTMPASLKQLMAMANRNGNGRFDVKQRLQSPWNVLIGAQYSITRHFNIATEIGFAERNSFFVSGEYRF</sequence>
<evidence type="ECO:0000256" key="1">
    <source>
        <dbReference type="SAM" id="SignalP"/>
    </source>
</evidence>
<accession>A0A095UCR7</accession>
<reference evidence="2" key="1">
    <citation type="submission" date="2014-12" db="EMBL/GenBank/DDBJ databases">
        <title>The draft genome of the Tatumella morbirosei type strain, LMG23360T isolated from pineapple rot.</title>
        <authorList>
            <person name="Smits T.H."/>
            <person name="Palmer M."/>
            <person name="Venter S.N."/>
            <person name="Duffy B."/>
            <person name="Steenkamp E.T."/>
            <person name="Chan W.Y."/>
            <person name="Coutinho T.A."/>
            <person name="Coetzee M.P."/>
            <person name="De Maayer P."/>
        </authorList>
    </citation>
    <scope>NUCLEOTIDE SEQUENCE [LARGE SCALE GENOMIC DNA]</scope>
    <source>
        <strain evidence="2">LMG 23360</strain>
    </source>
</reference>
<dbReference type="eggNOG" id="ENOG502Z8D0">
    <property type="taxonomic scope" value="Bacteria"/>
</dbReference>
<dbReference type="STRING" id="642227.HA49_15845"/>
<protein>
    <submittedName>
        <fullName evidence="2">Lipoprotein</fullName>
    </submittedName>
</protein>
<comment type="caution">
    <text evidence="2">The sequence shown here is derived from an EMBL/GenBank/DDBJ whole genome shotgun (WGS) entry which is preliminary data.</text>
</comment>
<evidence type="ECO:0000313" key="2">
    <source>
        <dbReference type="EMBL" id="KGD72223.2"/>
    </source>
</evidence>
<keyword evidence="2" id="KW-0449">Lipoprotein</keyword>